<keyword evidence="4" id="KW-1185">Reference proteome</keyword>
<dbReference type="InterPro" id="IPR036638">
    <property type="entry name" value="HLH_DNA-bd_sf"/>
</dbReference>
<dbReference type="SMART" id="SM00353">
    <property type="entry name" value="HLH"/>
    <property type="match status" value="1"/>
</dbReference>
<proteinExistence type="predicted"/>
<dbReference type="SUPFAM" id="SSF47459">
    <property type="entry name" value="HLH, helix-loop-helix DNA-binding domain"/>
    <property type="match status" value="1"/>
</dbReference>
<dbReference type="GO" id="GO:0000977">
    <property type="term" value="F:RNA polymerase II transcription regulatory region sequence-specific DNA binding"/>
    <property type="evidence" value="ECO:0007669"/>
    <property type="project" value="TreeGrafter"/>
</dbReference>
<dbReference type="Gene3D" id="4.10.280.10">
    <property type="entry name" value="Helix-loop-helix DNA-binding domain"/>
    <property type="match status" value="1"/>
</dbReference>
<reference evidence="3" key="1">
    <citation type="submission" date="2025-08" db="UniProtKB">
        <authorList>
            <consortium name="Ensembl"/>
        </authorList>
    </citation>
    <scope>IDENTIFICATION</scope>
</reference>
<dbReference type="GO" id="GO:0032502">
    <property type="term" value="P:developmental process"/>
    <property type="evidence" value="ECO:0007669"/>
    <property type="project" value="TreeGrafter"/>
</dbReference>
<evidence type="ECO:0000313" key="3">
    <source>
        <dbReference type="Ensembl" id="ENSANIP00000024697.1"/>
    </source>
</evidence>
<feature type="compositionally biased region" description="Basic and acidic residues" evidence="1">
    <location>
        <begin position="166"/>
        <end position="184"/>
    </location>
</feature>
<dbReference type="PROSITE" id="PS50888">
    <property type="entry name" value="BHLH"/>
    <property type="match status" value="1"/>
</dbReference>
<dbReference type="AlphaFoldDB" id="A0A8B9S1L6"/>
<dbReference type="GO" id="GO:0000981">
    <property type="term" value="F:DNA-binding transcription factor activity, RNA polymerase II-specific"/>
    <property type="evidence" value="ECO:0007669"/>
    <property type="project" value="TreeGrafter"/>
</dbReference>
<dbReference type="Proteomes" id="UP000694541">
    <property type="component" value="Unplaced"/>
</dbReference>
<sequence length="184" mass="19148">MSPSPGFTWLPRDRWHHGGQVLSLFPLGVAVPTGASAVGCHGPQAGSASLSLQGPPGLPCPQNAARERSRVRALRQAFLSLQAALPAVPPGTKLSKLDILVLATSYIAHLSHALGRGPPPPTPSCPLHGHPFLHPLKKWPMRSRLYVGPWGGPGPDPPGAPTATSSHEHTGLGDSRLETGDGTP</sequence>
<dbReference type="InterPro" id="IPR011598">
    <property type="entry name" value="bHLH_dom"/>
</dbReference>
<dbReference type="InterPro" id="IPR050283">
    <property type="entry name" value="E-box_TF_Regulators"/>
</dbReference>
<organism evidence="3 4">
    <name type="scientific">Accipiter nisus</name>
    <name type="common">Eurasian sparrowhawk</name>
    <dbReference type="NCBI Taxonomy" id="211598"/>
    <lineage>
        <taxon>Eukaryota</taxon>
        <taxon>Metazoa</taxon>
        <taxon>Chordata</taxon>
        <taxon>Craniata</taxon>
        <taxon>Vertebrata</taxon>
        <taxon>Euteleostomi</taxon>
        <taxon>Archelosauria</taxon>
        <taxon>Archosauria</taxon>
        <taxon>Dinosauria</taxon>
        <taxon>Saurischia</taxon>
        <taxon>Theropoda</taxon>
        <taxon>Coelurosauria</taxon>
        <taxon>Aves</taxon>
        <taxon>Neognathae</taxon>
        <taxon>Neoaves</taxon>
        <taxon>Telluraves</taxon>
        <taxon>Accipitrimorphae</taxon>
        <taxon>Accipitriformes</taxon>
        <taxon>Accipitridae</taxon>
        <taxon>Accipitrinae</taxon>
        <taxon>Accipiter</taxon>
    </lineage>
</organism>
<reference evidence="3" key="2">
    <citation type="submission" date="2025-09" db="UniProtKB">
        <authorList>
            <consortium name="Ensembl"/>
        </authorList>
    </citation>
    <scope>IDENTIFICATION</scope>
</reference>
<dbReference type="PANTHER" id="PTHR23349:SF58">
    <property type="entry name" value="TRANSCRIPTION FACTOR 23"/>
    <property type="match status" value="1"/>
</dbReference>
<dbReference type="Pfam" id="PF00010">
    <property type="entry name" value="HLH"/>
    <property type="match status" value="1"/>
</dbReference>
<dbReference type="GO" id="GO:0046983">
    <property type="term" value="F:protein dimerization activity"/>
    <property type="evidence" value="ECO:0007669"/>
    <property type="project" value="InterPro"/>
</dbReference>
<evidence type="ECO:0000313" key="4">
    <source>
        <dbReference type="Proteomes" id="UP000694541"/>
    </source>
</evidence>
<name>A0A8B9S1L6_9AVES</name>
<feature type="region of interest" description="Disordered" evidence="1">
    <location>
        <begin position="148"/>
        <end position="184"/>
    </location>
</feature>
<dbReference type="Ensembl" id="ENSANIT00000025525.1">
    <property type="protein sequence ID" value="ENSANIP00000024697.1"/>
    <property type="gene ID" value="ENSANIG00000016711.1"/>
</dbReference>
<evidence type="ECO:0000259" key="2">
    <source>
        <dbReference type="PROSITE" id="PS50888"/>
    </source>
</evidence>
<dbReference type="PANTHER" id="PTHR23349">
    <property type="entry name" value="BASIC HELIX-LOOP-HELIX TRANSCRIPTION FACTOR, TWIST"/>
    <property type="match status" value="1"/>
</dbReference>
<accession>A0A8B9S1L6</accession>
<evidence type="ECO:0000256" key="1">
    <source>
        <dbReference type="SAM" id="MobiDB-lite"/>
    </source>
</evidence>
<feature type="domain" description="BHLH" evidence="2">
    <location>
        <begin position="58"/>
        <end position="110"/>
    </location>
</feature>
<protein>
    <submittedName>
        <fullName evidence="3">Transcription factor 23</fullName>
    </submittedName>
</protein>